<keyword evidence="3" id="KW-1185">Reference proteome</keyword>
<reference evidence="3" key="1">
    <citation type="submission" date="2017-06" db="EMBL/GenBank/DDBJ databases">
        <title>Herbaspirillum phytohormonus sp. nov., isolated from the root nodule of Robinia pseudoacacia in lead-zinc mine.</title>
        <authorList>
            <person name="Fan M."/>
            <person name="Lin Y."/>
        </authorList>
    </citation>
    <scope>NUCLEOTIDE SEQUENCE [LARGE SCALE GENOMIC DNA]</scope>
    <source>
        <strain evidence="3">SC-089</strain>
    </source>
</reference>
<gene>
    <name evidence="2" type="ORF">CEY11_08505</name>
</gene>
<name>A0A225MKU6_9BURK</name>
<dbReference type="PANTHER" id="PTHR22946">
    <property type="entry name" value="DIENELACTONE HYDROLASE DOMAIN-CONTAINING PROTEIN-RELATED"/>
    <property type="match status" value="1"/>
</dbReference>
<organism evidence="2 3">
    <name type="scientific">Candidimonas nitroreducens</name>
    <dbReference type="NCBI Taxonomy" id="683354"/>
    <lineage>
        <taxon>Bacteria</taxon>
        <taxon>Pseudomonadati</taxon>
        <taxon>Pseudomonadota</taxon>
        <taxon>Betaproteobacteria</taxon>
        <taxon>Burkholderiales</taxon>
        <taxon>Alcaligenaceae</taxon>
        <taxon>Candidimonas</taxon>
    </lineage>
</organism>
<dbReference type="InterPro" id="IPR029058">
    <property type="entry name" value="AB_hydrolase_fold"/>
</dbReference>
<dbReference type="Gene3D" id="3.40.50.1820">
    <property type="entry name" value="alpha/beta hydrolase"/>
    <property type="match status" value="1"/>
</dbReference>
<comment type="caution">
    <text evidence="2">The sequence shown here is derived from an EMBL/GenBank/DDBJ whole genome shotgun (WGS) entry which is preliminary data.</text>
</comment>
<dbReference type="SUPFAM" id="SSF53474">
    <property type="entry name" value="alpha/beta-Hydrolases"/>
    <property type="match status" value="1"/>
</dbReference>
<dbReference type="PANTHER" id="PTHR22946:SF12">
    <property type="entry name" value="CONIDIAL PIGMENT BIOSYNTHESIS PROTEIN AYG1 (AFU_ORTHOLOGUE AFUA_2G17550)"/>
    <property type="match status" value="1"/>
</dbReference>
<dbReference type="Proteomes" id="UP000214603">
    <property type="component" value="Unassembled WGS sequence"/>
</dbReference>
<sequence length="415" mass="45484">MALGGAMVDALERGHTRVQGFRDPEMDHQLMRQLGSVRYGGASIGECLAAAARIRDADPVSWIEEFAEAGRRQSEDAALRARNGHAVSARDQYLVACNSYRAAEYYCPVDDPRHREYGLASRQAFMSAMQWDEASCVELWFSHQGLRLPAYHIRGARGPANRILMIVSGFDGTLEESYIAYGRPALERGYDLLLFTGPGQMDAWRFDAASHFAPDFEVVGRQATDYALAQSGMDPRRVALMGISFGGYFASRIAAHEPRIGALIANSPIVDLHAYMSSFVGFDPASLPESDDFGVADLEHIPEAEMNAQTRVMARNLMLRFGRPTFGQTYRRILDFKLSADGLAAIRCPSLALVGEGEGAEPLRQWRVFQDAVGGLCTPRLFTALEGADAHCQAGNLSYSAAVAMDWLDETVGAP</sequence>
<dbReference type="OrthoDB" id="9812921at2"/>
<dbReference type="AlphaFoldDB" id="A0A225MKU6"/>
<proteinExistence type="predicted"/>
<dbReference type="InterPro" id="IPR001375">
    <property type="entry name" value="Peptidase_S9_cat"/>
</dbReference>
<dbReference type="InterPro" id="IPR050261">
    <property type="entry name" value="FrsA_esterase"/>
</dbReference>
<feature type="domain" description="Peptidase S9 prolyl oligopeptidase catalytic" evidence="1">
    <location>
        <begin position="222"/>
        <end position="278"/>
    </location>
</feature>
<protein>
    <submittedName>
        <fullName evidence="2">Lysophospholipase</fullName>
    </submittedName>
</protein>
<dbReference type="Gene3D" id="1.20.1440.110">
    <property type="entry name" value="acylaminoacyl peptidase"/>
    <property type="match status" value="1"/>
</dbReference>
<evidence type="ECO:0000313" key="2">
    <source>
        <dbReference type="EMBL" id="OWT61864.1"/>
    </source>
</evidence>
<accession>A0A225MKU6</accession>
<dbReference type="EMBL" id="NJIH01000004">
    <property type="protein sequence ID" value="OWT61864.1"/>
    <property type="molecule type" value="Genomic_DNA"/>
</dbReference>
<dbReference type="GO" id="GO:0008236">
    <property type="term" value="F:serine-type peptidase activity"/>
    <property type="evidence" value="ECO:0007669"/>
    <property type="project" value="InterPro"/>
</dbReference>
<dbReference type="GO" id="GO:0006508">
    <property type="term" value="P:proteolysis"/>
    <property type="evidence" value="ECO:0007669"/>
    <property type="project" value="InterPro"/>
</dbReference>
<evidence type="ECO:0000313" key="3">
    <source>
        <dbReference type="Proteomes" id="UP000214603"/>
    </source>
</evidence>
<dbReference type="Pfam" id="PF00326">
    <property type="entry name" value="Peptidase_S9"/>
    <property type="match status" value="1"/>
</dbReference>
<evidence type="ECO:0000259" key="1">
    <source>
        <dbReference type="Pfam" id="PF00326"/>
    </source>
</evidence>